<protein>
    <submittedName>
        <fullName evidence="4">Thioester reductase domain protein</fullName>
    </submittedName>
</protein>
<dbReference type="AlphaFoldDB" id="A0A1S7PFU7"/>
<accession>A0A1S7PFU7</accession>
<dbReference type="InterPro" id="IPR010080">
    <property type="entry name" value="Thioester_reductase-like_dom"/>
</dbReference>
<feature type="domain" description="Thioester reductase (TE)" evidence="3">
    <location>
        <begin position="12"/>
        <end position="254"/>
    </location>
</feature>
<dbReference type="SUPFAM" id="SSF51735">
    <property type="entry name" value="NAD(P)-binding Rossmann-fold domains"/>
    <property type="match status" value="1"/>
</dbReference>
<evidence type="ECO:0000256" key="1">
    <source>
        <dbReference type="ARBA" id="ARBA00022450"/>
    </source>
</evidence>
<dbReference type="InterPro" id="IPR036291">
    <property type="entry name" value="NAD(P)-bd_dom_sf"/>
</dbReference>
<dbReference type="PANTHER" id="PTHR44845">
    <property type="entry name" value="CARRIER DOMAIN-CONTAINING PROTEIN"/>
    <property type="match status" value="1"/>
</dbReference>
<evidence type="ECO:0000259" key="3">
    <source>
        <dbReference type="Pfam" id="PF07993"/>
    </source>
</evidence>
<keyword evidence="1" id="KW-0596">Phosphopantetheine</keyword>
<organism evidence="4 5">
    <name type="scientific">Agrobacterium deltaense Zutra 3/1</name>
    <dbReference type="NCBI Taxonomy" id="1183427"/>
    <lineage>
        <taxon>Bacteria</taxon>
        <taxon>Pseudomonadati</taxon>
        <taxon>Pseudomonadota</taxon>
        <taxon>Alphaproteobacteria</taxon>
        <taxon>Hyphomicrobiales</taxon>
        <taxon>Rhizobiaceae</taxon>
        <taxon>Rhizobium/Agrobacterium group</taxon>
        <taxon>Agrobacterium</taxon>
    </lineage>
</organism>
<evidence type="ECO:0000256" key="2">
    <source>
        <dbReference type="ARBA" id="ARBA00022553"/>
    </source>
</evidence>
<dbReference type="RefSeq" id="WP_080817055.1">
    <property type="nucleotide sequence ID" value="NZ_LT009748.1"/>
</dbReference>
<dbReference type="Pfam" id="PF07993">
    <property type="entry name" value="NAD_binding_4"/>
    <property type="match status" value="1"/>
</dbReference>
<evidence type="ECO:0000313" key="5">
    <source>
        <dbReference type="Proteomes" id="UP000191987"/>
    </source>
</evidence>
<sequence length="409" mass="45833">MTYQNDVENILLTGATGVMGGRLLQELLSATKATIYCLVRAADMAEATSKIESVLFCYDEERSLKQEAAARIVPVLGDVSRSHLGLQRQVWRDLAARMDLALHCAANVNLIASYSRIAPVNVGGSANMVEFCLEGKIPLMHTSSFSVIGDKLYEDFTLYEDALDVGQRFPDMDYERSKFESEKLMHAAGQKGLDFIIVRPGNIWGDSRTGRYPLTQTKVKGIYYEAVRAIVETGFTFASDEDFDITPVDYVARASLYLAMNWRAHNRRTFNLVNPRPIDWNTLVEQVRDCGYVVRELSRDNYFDALNQGRMLREGKAYSSVFTDLLSMLGNGDYVRDSGKYDTANARKALAGSGISCHECDVMLMMRYLDYAFEKGFLPLAGSGFPLAEISRTVVPRGFMERLYDAKLA</sequence>
<dbReference type="NCBIfam" id="TIGR01746">
    <property type="entry name" value="Thioester-redct"/>
    <property type="match status" value="1"/>
</dbReference>
<proteinExistence type="predicted"/>
<dbReference type="PANTHER" id="PTHR44845:SF6">
    <property type="entry name" value="BETA-ALANINE-ACTIVATING ENZYME"/>
    <property type="match status" value="1"/>
</dbReference>
<name>A0A1S7PFU7_9HYPH</name>
<dbReference type="EMBL" id="FBWG01000007">
    <property type="protein sequence ID" value="CUX20666.1"/>
    <property type="molecule type" value="Genomic_DNA"/>
</dbReference>
<dbReference type="Gene3D" id="3.40.50.720">
    <property type="entry name" value="NAD(P)-binding Rossmann-like Domain"/>
    <property type="match status" value="1"/>
</dbReference>
<dbReference type="InterPro" id="IPR013120">
    <property type="entry name" value="FAR_NAD-bd"/>
</dbReference>
<keyword evidence="2" id="KW-0597">Phosphoprotein</keyword>
<reference evidence="4 5" key="1">
    <citation type="submission" date="2016-01" db="EMBL/GenBank/DDBJ databases">
        <authorList>
            <person name="Oliw E.H."/>
        </authorList>
    </citation>
    <scope>NUCLEOTIDE SEQUENCE [LARGE SCALE GENOMIC DNA]</scope>
    <source>
        <strain evidence="4 5">Zutra 3-1</strain>
    </source>
</reference>
<evidence type="ECO:0000313" key="4">
    <source>
        <dbReference type="EMBL" id="CUX20666.1"/>
    </source>
</evidence>
<dbReference type="Proteomes" id="UP000191987">
    <property type="component" value="Unassembled WGS sequence"/>
</dbReference>
<gene>
    <name evidence="4" type="ORF">AGR7C_Cc150112</name>
</gene>